<sequence>MAIKRHFFRMASIAAAFLLTPKLTVGWELLGCHANQPSFLSADPAASTCVRGRDSLTKDKCITDPTWA</sequence>
<dbReference type="AlphaFoldDB" id="A0A0K8R781"/>
<dbReference type="EMBL" id="GADI01006887">
    <property type="protein sequence ID" value="JAA66921.1"/>
    <property type="molecule type" value="mRNA"/>
</dbReference>
<reference evidence="2" key="1">
    <citation type="submission" date="2012-12" db="EMBL/GenBank/DDBJ databases">
        <title>Identification and characterization of a phenylalanine ammonia-lyase gene family in Isatis indigotica Fort.</title>
        <authorList>
            <person name="Liu Q."/>
            <person name="Chen J."/>
            <person name="Zhou X."/>
            <person name="Di P."/>
            <person name="Xiao Y."/>
            <person name="Xuan H."/>
            <person name="Zhang L."/>
            <person name="Chen W."/>
        </authorList>
    </citation>
    <scope>NUCLEOTIDE SEQUENCE</scope>
    <source>
        <tissue evidence="2">Salivary gland</tissue>
    </source>
</reference>
<proteinExistence type="evidence at transcript level"/>
<name>A0A0K8R781_IXORI</name>
<accession>A0A0K8R781</accession>
<evidence type="ECO:0000256" key="1">
    <source>
        <dbReference type="SAM" id="SignalP"/>
    </source>
</evidence>
<evidence type="ECO:0000313" key="2">
    <source>
        <dbReference type="EMBL" id="JAA66921.1"/>
    </source>
</evidence>
<protein>
    <submittedName>
        <fullName evidence="2">Putative 5'-nucleotidase/apyrase</fullName>
    </submittedName>
</protein>
<keyword evidence="1" id="KW-0732">Signal</keyword>
<feature type="chain" id="PRO_5005516329" evidence="1">
    <location>
        <begin position="27"/>
        <end position="68"/>
    </location>
</feature>
<organism evidence="2">
    <name type="scientific">Ixodes ricinus</name>
    <name type="common">Common tick</name>
    <name type="synonym">Acarus ricinus</name>
    <dbReference type="NCBI Taxonomy" id="34613"/>
    <lineage>
        <taxon>Eukaryota</taxon>
        <taxon>Metazoa</taxon>
        <taxon>Ecdysozoa</taxon>
        <taxon>Arthropoda</taxon>
        <taxon>Chelicerata</taxon>
        <taxon>Arachnida</taxon>
        <taxon>Acari</taxon>
        <taxon>Parasitiformes</taxon>
        <taxon>Ixodida</taxon>
        <taxon>Ixodoidea</taxon>
        <taxon>Ixodidae</taxon>
        <taxon>Ixodinae</taxon>
        <taxon>Ixodes</taxon>
    </lineage>
</organism>
<feature type="signal peptide" evidence="1">
    <location>
        <begin position="1"/>
        <end position="26"/>
    </location>
</feature>